<evidence type="ECO:0000313" key="2">
    <source>
        <dbReference type="EMBL" id="ADD45617.1"/>
    </source>
</evidence>
<proteinExistence type="predicted"/>
<dbReference type="Proteomes" id="UP000000844">
    <property type="component" value="Chromosome"/>
</dbReference>
<dbReference type="EMBL" id="CP001778">
    <property type="protein sequence ID" value="ADD45617.1"/>
    <property type="molecule type" value="Genomic_DNA"/>
</dbReference>
<sequence>MSSPRKDSLRSIAVMIGLFVFVIAAVVIVLTFGLSLLTDDFVAQFE</sequence>
<keyword evidence="3" id="KW-1185">Reference proteome</keyword>
<reference evidence="2 3" key="1">
    <citation type="journal article" date="2009" name="Stand. Genomic Sci.">
        <title>Complete genome sequence of Stackebrandtia nassauensis type strain (LLR-40K-21).</title>
        <authorList>
            <person name="Munk C."/>
            <person name="Lapidus A."/>
            <person name="Copeland A."/>
            <person name="Jando M."/>
            <person name="Mayilraj S."/>
            <person name="Glavina Del Rio T."/>
            <person name="Nolan M."/>
            <person name="Chen F."/>
            <person name="Lucas S."/>
            <person name="Tice H."/>
            <person name="Cheng J.F."/>
            <person name="Han C."/>
            <person name="Detter J.C."/>
            <person name="Bruce D."/>
            <person name="Goodwin L."/>
            <person name="Chain P."/>
            <person name="Pitluck S."/>
            <person name="Goker M."/>
            <person name="Ovchinikova G."/>
            <person name="Pati A."/>
            <person name="Ivanova N."/>
            <person name="Mavromatis K."/>
            <person name="Chen A."/>
            <person name="Palaniappan K."/>
            <person name="Land M."/>
            <person name="Hauser L."/>
            <person name="Chang Y.J."/>
            <person name="Jeffries C.D."/>
            <person name="Bristow J."/>
            <person name="Eisen J.A."/>
            <person name="Markowitz V."/>
            <person name="Hugenholtz P."/>
            <person name="Kyrpides N.C."/>
            <person name="Klenk H.P."/>
        </authorList>
    </citation>
    <scope>NUCLEOTIDE SEQUENCE [LARGE SCALE GENOMIC DNA]</scope>
    <source>
        <strain evidence="3">DSM 44728 / CIP 108903 / NRRL B-16338 / NBRC 102104 / LLR-40K-21</strain>
    </source>
</reference>
<organism evidence="2 3">
    <name type="scientific">Stackebrandtia nassauensis (strain DSM 44728 / CIP 108903 / NRRL B-16338 / NBRC 102104 / LLR-40K-21)</name>
    <dbReference type="NCBI Taxonomy" id="446470"/>
    <lineage>
        <taxon>Bacteria</taxon>
        <taxon>Bacillati</taxon>
        <taxon>Actinomycetota</taxon>
        <taxon>Actinomycetes</taxon>
        <taxon>Glycomycetales</taxon>
        <taxon>Glycomycetaceae</taxon>
        <taxon>Stackebrandtia</taxon>
    </lineage>
</organism>
<feature type="transmembrane region" description="Helical" evidence="1">
    <location>
        <begin position="12"/>
        <end position="37"/>
    </location>
</feature>
<keyword evidence="1" id="KW-0472">Membrane</keyword>
<dbReference type="RefSeq" id="WP_013021188.1">
    <property type="nucleotide sequence ID" value="NC_013947.1"/>
</dbReference>
<dbReference type="KEGG" id="sna:Snas_5991"/>
<dbReference type="AlphaFoldDB" id="D3Q088"/>
<name>D3Q088_STANL</name>
<gene>
    <name evidence="2" type="ordered locus">Snas_5991</name>
</gene>
<keyword evidence="1" id="KW-1133">Transmembrane helix</keyword>
<dbReference type="HOGENOM" id="CLU_3189276_0_0_11"/>
<accession>D3Q088</accession>
<evidence type="ECO:0000256" key="1">
    <source>
        <dbReference type="SAM" id="Phobius"/>
    </source>
</evidence>
<protein>
    <submittedName>
        <fullName evidence="2">Uncharacterized protein</fullName>
    </submittedName>
</protein>
<keyword evidence="1" id="KW-0812">Transmembrane</keyword>
<evidence type="ECO:0000313" key="3">
    <source>
        <dbReference type="Proteomes" id="UP000000844"/>
    </source>
</evidence>